<dbReference type="Gene3D" id="1.20.1290.10">
    <property type="entry name" value="AhpD-like"/>
    <property type="match status" value="1"/>
</dbReference>
<dbReference type="SUPFAM" id="SSF69118">
    <property type="entry name" value="AhpD-like"/>
    <property type="match status" value="1"/>
</dbReference>
<feature type="coiled-coil region" evidence="1">
    <location>
        <begin position="158"/>
        <end position="185"/>
    </location>
</feature>
<protein>
    <submittedName>
        <fullName evidence="3">Carboxymuconolactone decarboxylase family protein</fullName>
    </submittedName>
</protein>
<evidence type="ECO:0000313" key="4">
    <source>
        <dbReference type="Proteomes" id="UP001585080"/>
    </source>
</evidence>
<proteinExistence type="predicted"/>
<name>A0ABV5EAV0_9ACTN</name>
<dbReference type="InterPro" id="IPR029032">
    <property type="entry name" value="AhpD-like"/>
</dbReference>
<organism evidence="3 4">
    <name type="scientific">Streptomyces broussonetiae</name>
    <dbReference type="NCBI Taxonomy" id="2686304"/>
    <lineage>
        <taxon>Bacteria</taxon>
        <taxon>Bacillati</taxon>
        <taxon>Actinomycetota</taxon>
        <taxon>Actinomycetes</taxon>
        <taxon>Kitasatosporales</taxon>
        <taxon>Streptomycetaceae</taxon>
        <taxon>Streptomyces</taxon>
    </lineage>
</organism>
<dbReference type="InterPro" id="IPR003779">
    <property type="entry name" value="CMD-like"/>
</dbReference>
<reference evidence="3 4" key="1">
    <citation type="submission" date="2024-01" db="EMBL/GenBank/DDBJ databases">
        <title>Genome mining of biosynthetic gene clusters to explore secondary metabolites of Streptomyces sp.</title>
        <authorList>
            <person name="Baig A."/>
            <person name="Ajitkumar Shintre N."/>
            <person name="Kumar H."/>
            <person name="Anbarasu A."/>
            <person name="Ramaiah S."/>
        </authorList>
    </citation>
    <scope>NUCLEOTIDE SEQUENCE [LARGE SCALE GENOMIC DNA]</scope>
    <source>
        <strain evidence="3 4">A57</strain>
    </source>
</reference>
<keyword evidence="4" id="KW-1185">Reference proteome</keyword>
<evidence type="ECO:0000259" key="2">
    <source>
        <dbReference type="Pfam" id="PF02627"/>
    </source>
</evidence>
<evidence type="ECO:0000313" key="3">
    <source>
        <dbReference type="EMBL" id="MFB8773980.1"/>
    </source>
</evidence>
<dbReference type="PANTHER" id="PTHR34846:SF11">
    <property type="entry name" value="4-CARBOXYMUCONOLACTONE DECARBOXYLASE FAMILY PROTEIN (AFU_ORTHOLOGUE AFUA_6G11590)"/>
    <property type="match status" value="1"/>
</dbReference>
<dbReference type="PANTHER" id="PTHR34846">
    <property type="entry name" value="4-CARBOXYMUCONOLACTONE DECARBOXYLASE FAMILY PROTEIN (AFU_ORTHOLOGUE AFUA_6G11590)"/>
    <property type="match status" value="1"/>
</dbReference>
<feature type="domain" description="Carboxymuconolactone decarboxylase-like" evidence="2">
    <location>
        <begin position="33"/>
        <end position="115"/>
    </location>
</feature>
<sequence length="196" mass="20928">MARFPYPDERSSHAVLTRSPVPLNVFRMLAHAPAVAEPTVDLGVALLSATSLPARLREAVILSVAGRVGCLYEQMQHGPIAQRTGMTAEQAAAAADGTVHIDGLTEAEQVALAATHELVREHTLDHATVSALRQTLGERQAVELIMLIGYYVMLANLLNALEVDFESASEEIASAVAELSGEQQETLSHHSRGDAS</sequence>
<accession>A0ABV5EAV0</accession>
<dbReference type="EMBL" id="JAYMRP010000010">
    <property type="protein sequence ID" value="MFB8773980.1"/>
    <property type="molecule type" value="Genomic_DNA"/>
</dbReference>
<gene>
    <name evidence="3" type="ORF">VSS16_14795</name>
</gene>
<dbReference type="RefSeq" id="WP_376732738.1">
    <property type="nucleotide sequence ID" value="NZ_JAYMRP010000010.1"/>
</dbReference>
<keyword evidence="1" id="KW-0175">Coiled coil</keyword>
<evidence type="ECO:0000256" key="1">
    <source>
        <dbReference type="SAM" id="Coils"/>
    </source>
</evidence>
<comment type="caution">
    <text evidence="3">The sequence shown here is derived from an EMBL/GenBank/DDBJ whole genome shotgun (WGS) entry which is preliminary data.</text>
</comment>
<dbReference type="Proteomes" id="UP001585080">
    <property type="component" value="Unassembled WGS sequence"/>
</dbReference>
<dbReference type="Pfam" id="PF02627">
    <property type="entry name" value="CMD"/>
    <property type="match status" value="1"/>
</dbReference>